<evidence type="ECO:0000256" key="16">
    <source>
        <dbReference type="SAM" id="MobiDB-lite"/>
    </source>
</evidence>
<protein>
    <recommendedName>
        <fullName evidence="4 14">Biotin synthase</fullName>
        <ecNumber evidence="4 14">2.8.1.6</ecNumber>
    </recommendedName>
</protein>
<comment type="function">
    <text evidence="14">Catalyzes the conversion of dethiobiotin (DTB) to biotin by the insertion of a sulfur atom into dethiobiotin via a radical-based mechanism.</text>
</comment>
<comment type="cofactor">
    <cofactor evidence="14">
        <name>[2Fe-2S] cluster</name>
        <dbReference type="ChEBI" id="CHEBI:190135"/>
    </cofactor>
    <text evidence="14">Binds 1 [2Fe-2S] cluster. The cluster is coordinated with 3 cysteines and 1 arginine.</text>
</comment>
<evidence type="ECO:0000256" key="10">
    <source>
        <dbReference type="ARBA" id="ARBA00022756"/>
    </source>
</evidence>
<gene>
    <name evidence="14 18" type="primary">bioB</name>
    <name evidence="18" type="ORF">FIV42_26155</name>
</gene>
<feature type="binding site" evidence="14 15">
    <location>
        <position position="201"/>
    </location>
    <ligand>
        <name>[2Fe-2S] cluster</name>
        <dbReference type="ChEBI" id="CHEBI:190135"/>
    </ligand>
</feature>
<dbReference type="NCBIfam" id="TIGR00433">
    <property type="entry name" value="bioB"/>
    <property type="match status" value="1"/>
</dbReference>
<evidence type="ECO:0000259" key="17">
    <source>
        <dbReference type="PROSITE" id="PS51918"/>
    </source>
</evidence>
<dbReference type="SFLD" id="SFLDG01060">
    <property type="entry name" value="BATS_domain_containing"/>
    <property type="match status" value="1"/>
</dbReference>
<comment type="cofactor">
    <cofactor evidence="15">
        <name>[2Fe-2S] cluster</name>
        <dbReference type="ChEBI" id="CHEBI:190135"/>
    </cofactor>
    <text evidence="15">Binds 1 [2Fe-2S] cluster. The cluster is coordinated with 3 cysteines and 1 arginine.</text>
</comment>
<evidence type="ECO:0000256" key="5">
    <source>
        <dbReference type="ARBA" id="ARBA00022485"/>
    </source>
</evidence>
<feature type="binding site" evidence="14 15">
    <location>
        <position position="141"/>
    </location>
    <ligand>
        <name>[2Fe-2S] cluster</name>
        <dbReference type="ChEBI" id="CHEBI:190135"/>
    </ligand>
</feature>
<dbReference type="SMART" id="SM00729">
    <property type="entry name" value="Elp3"/>
    <property type="match status" value="1"/>
</dbReference>
<dbReference type="SMART" id="SM00876">
    <property type="entry name" value="BATS"/>
    <property type="match status" value="1"/>
</dbReference>
<evidence type="ECO:0000313" key="18">
    <source>
        <dbReference type="EMBL" id="QDG54097.1"/>
    </source>
</evidence>
<dbReference type="InterPro" id="IPR024177">
    <property type="entry name" value="Biotin_synthase"/>
</dbReference>
<comment type="catalytic activity">
    <reaction evidence="13 14">
        <text>(4R,5S)-dethiobiotin + (sulfur carrier)-SH + 2 reduced [2Fe-2S]-[ferredoxin] + 2 S-adenosyl-L-methionine = (sulfur carrier)-H + biotin + 2 5'-deoxyadenosine + 2 L-methionine + 2 oxidized [2Fe-2S]-[ferredoxin]</text>
        <dbReference type="Rhea" id="RHEA:22060"/>
        <dbReference type="Rhea" id="RHEA-COMP:10000"/>
        <dbReference type="Rhea" id="RHEA-COMP:10001"/>
        <dbReference type="Rhea" id="RHEA-COMP:14737"/>
        <dbReference type="Rhea" id="RHEA-COMP:14739"/>
        <dbReference type="ChEBI" id="CHEBI:17319"/>
        <dbReference type="ChEBI" id="CHEBI:29917"/>
        <dbReference type="ChEBI" id="CHEBI:33737"/>
        <dbReference type="ChEBI" id="CHEBI:33738"/>
        <dbReference type="ChEBI" id="CHEBI:57586"/>
        <dbReference type="ChEBI" id="CHEBI:57844"/>
        <dbReference type="ChEBI" id="CHEBI:59789"/>
        <dbReference type="ChEBI" id="CHEBI:64428"/>
        <dbReference type="ChEBI" id="CHEBI:149473"/>
        <dbReference type="EC" id="2.8.1.6"/>
    </reaction>
</comment>
<accession>A0A4Y6Q1N9</accession>
<name>A0A4Y6Q1N9_PERCE</name>
<evidence type="ECO:0000256" key="13">
    <source>
        <dbReference type="ARBA" id="ARBA00051157"/>
    </source>
</evidence>
<dbReference type="InterPro" id="IPR010722">
    <property type="entry name" value="BATS_dom"/>
</dbReference>
<comment type="subunit">
    <text evidence="3 14">Homodimer.</text>
</comment>
<dbReference type="InterPro" id="IPR007197">
    <property type="entry name" value="rSAM"/>
</dbReference>
<dbReference type="RefSeq" id="WP_141200542.1">
    <property type="nucleotide sequence ID" value="NZ_CP041186.1"/>
</dbReference>
<dbReference type="PIRSF" id="PIRSF001619">
    <property type="entry name" value="Biotin_synth"/>
    <property type="match status" value="1"/>
</dbReference>
<dbReference type="PROSITE" id="PS51918">
    <property type="entry name" value="RADICAL_SAM"/>
    <property type="match status" value="1"/>
</dbReference>
<evidence type="ECO:0000313" key="19">
    <source>
        <dbReference type="Proteomes" id="UP000315995"/>
    </source>
</evidence>
<keyword evidence="5 14" id="KW-0004">4Fe-4S</keyword>
<feature type="region of interest" description="Disordered" evidence="16">
    <location>
        <begin position="237"/>
        <end position="258"/>
    </location>
</feature>
<dbReference type="AlphaFoldDB" id="A0A4Y6Q1N9"/>
<sequence>MMDWNALAERVLDGKPITRDEALEIVNAPDDELLAILHAAFKVRSHHHGRKVRVHVLQNAKSGVCPEDCKFCSQSLKYNTGVERYKMQEVDELVEGAKAAYEKGAVTYCMVTATRGPNNRELETICEASRRIKEKYPVNICASLGILKEGQAEKLREAGVDRYNHNLETSCNNFENVVSTHSFQDRLNTVKMAKAAGMEACCGGIIGMGETTDDWVDLAFTLREIRVESVPLNFLNPRPGTPLGDQVDEDAESGKGGQVRPQECLKALAMFRFVHPDVDVRVAGGREVVLDHMQPLALYAANSLFTEGYLTTGGQGTSKDYDMITQAGFEPEVVEA</sequence>
<feature type="binding site" evidence="14 15">
    <location>
        <position position="109"/>
    </location>
    <ligand>
        <name>[2Fe-2S] cluster</name>
        <dbReference type="ChEBI" id="CHEBI:190135"/>
    </ligand>
</feature>
<evidence type="ECO:0000256" key="9">
    <source>
        <dbReference type="ARBA" id="ARBA00022723"/>
    </source>
</evidence>
<dbReference type="Proteomes" id="UP000315995">
    <property type="component" value="Chromosome"/>
</dbReference>
<organism evidence="18 19">
    <name type="scientific">Persicimonas caeni</name>
    <dbReference type="NCBI Taxonomy" id="2292766"/>
    <lineage>
        <taxon>Bacteria</taxon>
        <taxon>Deltaproteobacteria</taxon>
        <taxon>Bradymonadales</taxon>
        <taxon>Bradymonadaceae</taxon>
        <taxon>Persicimonas</taxon>
    </lineage>
</organism>
<dbReference type="GO" id="GO:0051537">
    <property type="term" value="F:2 iron, 2 sulfur cluster binding"/>
    <property type="evidence" value="ECO:0007669"/>
    <property type="project" value="UniProtKB-KW"/>
</dbReference>
<dbReference type="SFLD" id="SFLDG01082">
    <property type="entry name" value="B12-binding_domain_containing"/>
    <property type="match status" value="1"/>
</dbReference>
<evidence type="ECO:0000256" key="11">
    <source>
        <dbReference type="ARBA" id="ARBA00023004"/>
    </source>
</evidence>
<evidence type="ECO:0000256" key="2">
    <source>
        <dbReference type="ARBA" id="ARBA00010765"/>
    </source>
</evidence>
<feature type="binding site" evidence="14 15">
    <location>
        <position position="281"/>
    </location>
    <ligand>
        <name>[2Fe-2S] cluster</name>
        <dbReference type="ChEBI" id="CHEBI:190135"/>
    </ligand>
</feature>
<evidence type="ECO:0000256" key="14">
    <source>
        <dbReference type="HAMAP-Rule" id="MF_01694"/>
    </source>
</evidence>
<dbReference type="EMBL" id="CP041186">
    <property type="protein sequence ID" value="QDG54097.1"/>
    <property type="molecule type" value="Genomic_DNA"/>
</dbReference>
<accession>A0A5B8YDQ0</accession>
<dbReference type="InterPro" id="IPR006638">
    <property type="entry name" value="Elp3/MiaA/NifB-like_rSAM"/>
</dbReference>
<keyword evidence="7 14" id="KW-0949">S-adenosyl-L-methionine</keyword>
<evidence type="ECO:0000256" key="3">
    <source>
        <dbReference type="ARBA" id="ARBA00011738"/>
    </source>
</evidence>
<reference evidence="18 19" key="1">
    <citation type="submission" date="2019-06" db="EMBL/GenBank/DDBJ databases">
        <title>Persicimonas caeni gen. nov., sp. nov., a predatory bacterium isolated from solar saltern.</title>
        <authorList>
            <person name="Wang S."/>
        </authorList>
    </citation>
    <scope>NUCLEOTIDE SEQUENCE [LARGE SCALE GENOMIC DNA]</scope>
    <source>
        <strain evidence="18 19">YN101</strain>
    </source>
</reference>
<dbReference type="InterPro" id="IPR002684">
    <property type="entry name" value="Biotin_synth/BioAB"/>
</dbReference>
<dbReference type="PANTHER" id="PTHR22976">
    <property type="entry name" value="BIOTIN SYNTHASE"/>
    <property type="match status" value="1"/>
</dbReference>
<dbReference type="InterPro" id="IPR013785">
    <property type="entry name" value="Aldolase_TIM"/>
</dbReference>
<dbReference type="GO" id="GO:0005506">
    <property type="term" value="F:iron ion binding"/>
    <property type="evidence" value="ECO:0007669"/>
    <property type="project" value="UniProtKB-UniRule"/>
</dbReference>
<proteinExistence type="inferred from homology"/>
<feature type="binding site" evidence="14 15">
    <location>
        <position position="72"/>
    </location>
    <ligand>
        <name>[4Fe-4S] cluster</name>
        <dbReference type="ChEBI" id="CHEBI:49883"/>
        <note>4Fe-4S-S-AdoMet</note>
    </ligand>
</feature>
<keyword evidence="8 14" id="KW-0001">2Fe-2S</keyword>
<evidence type="ECO:0000256" key="6">
    <source>
        <dbReference type="ARBA" id="ARBA00022679"/>
    </source>
</evidence>
<evidence type="ECO:0000256" key="15">
    <source>
        <dbReference type="PIRSR" id="PIRSR001619-1"/>
    </source>
</evidence>
<dbReference type="PANTHER" id="PTHR22976:SF2">
    <property type="entry name" value="BIOTIN SYNTHASE, MITOCHONDRIAL"/>
    <property type="match status" value="1"/>
</dbReference>
<dbReference type="UniPathway" id="UPA00078">
    <property type="reaction ID" value="UER00162"/>
</dbReference>
<dbReference type="SFLD" id="SFLDS00029">
    <property type="entry name" value="Radical_SAM"/>
    <property type="match status" value="1"/>
</dbReference>
<evidence type="ECO:0000256" key="12">
    <source>
        <dbReference type="ARBA" id="ARBA00023014"/>
    </source>
</evidence>
<comment type="cofactor">
    <cofactor evidence="14 15">
        <name>[4Fe-4S] cluster</name>
        <dbReference type="ChEBI" id="CHEBI:49883"/>
    </cofactor>
    <text evidence="14 15">Binds 1 [4Fe-4S] cluster. The cluster is coordinated with 3 cysteines and an exchangeable S-adenosyl-L-methionine.</text>
</comment>
<dbReference type="SFLD" id="SFLDG01278">
    <property type="entry name" value="biotin_synthase_like"/>
    <property type="match status" value="1"/>
</dbReference>
<dbReference type="SUPFAM" id="SSF102114">
    <property type="entry name" value="Radical SAM enzymes"/>
    <property type="match status" value="1"/>
</dbReference>
<dbReference type="GO" id="GO:0009102">
    <property type="term" value="P:biotin biosynthetic process"/>
    <property type="evidence" value="ECO:0007669"/>
    <property type="project" value="UniProtKB-UniRule"/>
</dbReference>
<evidence type="ECO:0000256" key="1">
    <source>
        <dbReference type="ARBA" id="ARBA00004942"/>
    </source>
</evidence>
<dbReference type="CDD" id="cd01335">
    <property type="entry name" value="Radical_SAM"/>
    <property type="match status" value="1"/>
</dbReference>
<dbReference type="HAMAP" id="MF_01694">
    <property type="entry name" value="BioB"/>
    <property type="match status" value="1"/>
</dbReference>
<evidence type="ECO:0000256" key="4">
    <source>
        <dbReference type="ARBA" id="ARBA00012236"/>
    </source>
</evidence>
<keyword evidence="19" id="KW-1185">Reference proteome</keyword>
<dbReference type="Gene3D" id="3.20.20.70">
    <property type="entry name" value="Aldolase class I"/>
    <property type="match status" value="1"/>
</dbReference>
<dbReference type="Pfam" id="PF06968">
    <property type="entry name" value="BATS"/>
    <property type="match status" value="1"/>
</dbReference>
<comment type="similarity">
    <text evidence="2 14">Belongs to the radical SAM superfamily. Biotin synthase family.</text>
</comment>
<comment type="pathway">
    <text evidence="1 14">Cofactor biosynthesis; biotin biosynthesis; biotin from 7,8-diaminononanoate: step 2/2.</text>
</comment>
<evidence type="ECO:0000256" key="8">
    <source>
        <dbReference type="ARBA" id="ARBA00022714"/>
    </source>
</evidence>
<keyword evidence="6 14" id="KW-0808">Transferase</keyword>
<feature type="binding site" evidence="14 15">
    <location>
        <position position="65"/>
    </location>
    <ligand>
        <name>[4Fe-4S] cluster</name>
        <dbReference type="ChEBI" id="CHEBI:49883"/>
        <note>4Fe-4S-S-AdoMet</note>
    </ligand>
</feature>
<dbReference type="FunFam" id="3.20.20.70:FF:000026">
    <property type="entry name" value="Biotin synthase"/>
    <property type="match status" value="1"/>
</dbReference>
<evidence type="ECO:0000256" key="7">
    <source>
        <dbReference type="ARBA" id="ARBA00022691"/>
    </source>
</evidence>
<dbReference type="InterPro" id="IPR058240">
    <property type="entry name" value="rSAM_sf"/>
</dbReference>
<keyword evidence="11 14" id="KW-0408">Iron</keyword>
<keyword evidence="12 14" id="KW-0411">Iron-sulfur</keyword>
<keyword evidence="9 14" id="KW-0479">Metal-binding</keyword>
<dbReference type="EC" id="2.8.1.6" evidence="4 14"/>
<dbReference type="GO" id="GO:0004076">
    <property type="term" value="F:biotin synthase activity"/>
    <property type="evidence" value="ECO:0007669"/>
    <property type="project" value="UniProtKB-UniRule"/>
</dbReference>
<dbReference type="GO" id="GO:0051539">
    <property type="term" value="F:4 iron, 4 sulfur cluster binding"/>
    <property type="evidence" value="ECO:0007669"/>
    <property type="project" value="UniProtKB-KW"/>
</dbReference>
<feature type="binding site" evidence="14 15">
    <location>
        <position position="69"/>
    </location>
    <ligand>
        <name>[4Fe-4S] cluster</name>
        <dbReference type="ChEBI" id="CHEBI:49883"/>
        <note>4Fe-4S-S-AdoMet</note>
    </ligand>
</feature>
<feature type="domain" description="Radical SAM core" evidence="17">
    <location>
        <begin position="47"/>
        <end position="272"/>
    </location>
</feature>
<dbReference type="OrthoDB" id="9786826at2"/>
<dbReference type="Pfam" id="PF04055">
    <property type="entry name" value="Radical_SAM"/>
    <property type="match status" value="1"/>
</dbReference>
<keyword evidence="10 14" id="KW-0093">Biotin biosynthesis</keyword>